<organism evidence="1">
    <name type="scientific">Trypanosoma brucei brucei (strain 927/4 GUTat10.1)</name>
    <dbReference type="NCBI Taxonomy" id="185431"/>
    <lineage>
        <taxon>Eukaryota</taxon>
        <taxon>Discoba</taxon>
        <taxon>Euglenozoa</taxon>
        <taxon>Kinetoplastea</taxon>
        <taxon>Metakinetoplastina</taxon>
        <taxon>Trypanosomatida</taxon>
        <taxon>Trypanosomatidae</taxon>
        <taxon>Trypanosoma</taxon>
    </lineage>
</organism>
<dbReference type="EMBL" id="CT009753">
    <property type="protein sequence ID" value="CAJ17163.1"/>
    <property type="molecule type" value="Genomic_DNA"/>
</dbReference>
<accession>Q4FK89</accession>
<evidence type="ECO:0008006" key="2">
    <source>
        <dbReference type="Google" id="ProtNLM"/>
    </source>
</evidence>
<name>Q4FK89_TRYB2</name>
<sequence>MKADDDIFMRVPLYLKYLELLPREKLNMGRAVGYPKEFSDEITWHTIGYASTLSRYVVMAIVDYEALKKLIKSPIKFRDFKTYIDFRALNEDIIVGDVIRSKLKFESLLTVYMQDCRYVMHLQRPLDRFLESNPNLIVLHHIAEDEYMWLVSTLPALISAPSQNKVKIKEITAFWHECSC</sequence>
<gene>
    <name evidence="1" type="ORF">Tb11.1840</name>
</gene>
<reference evidence="1" key="1">
    <citation type="submission" date="2005-06" db="EMBL/GenBank/DDBJ databases">
        <authorList>
            <person name="Hamlin N."/>
            <person name="Brooks K."/>
            <person name="Cherevach I."/>
            <person name="Churcher C."/>
            <person name="Goodhead I."/>
            <person name="Hauser H."/>
            <person name="Mungall K."/>
            <person name="Sanders M."/>
            <person name="Simmonds M."/>
            <person name="Walker D."/>
            <person name="White B."/>
            <person name="Berriman M."/>
            <person name="Hertz-Fowler C."/>
            <person name="Renauld H."/>
            <person name="Bohme U."/>
            <person name="Arrowsmith C."/>
            <person name="Atkin R."/>
            <person name="Chillingworth T."/>
            <person name="Cronin A."/>
            <person name="Davies R."/>
            <person name="Fraser A."/>
            <person name="Hance Z."/>
            <person name="Jagels K."/>
            <person name="Johnson D."/>
            <person name="Larke N."/>
            <person name="Leech V."/>
            <person name="Lord A."/>
            <person name="MacLeod A."/>
            <person name="Moule S."/>
            <person name="Quail M."/>
            <person name="Norbertczak H."/>
            <person name="Rabbinowitsch E."/>
            <person name="Rajandream M."/>
            <person name="Reitter C."/>
            <person name="Sharp S."/>
            <person name="Whitehead S."/>
            <person name="Woodward J."/>
            <person name="Hall N."/>
            <person name="Melville S.and.Barrell.B."/>
        </authorList>
    </citation>
    <scope>NUCLEOTIDE SEQUENCE</scope>
    <source>
        <strain evidence="1">927/4 GUTat10.1</strain>
    </source>
</reference>
<protein>
    <recommendedName>
        <fullName evidence="2">Hexosyltransferase</fullName>
    </recommendedName>
</protein>
<evidence type="ECO:0000313" key="1">
    <source>
        <dbReference type="EMBL" id="CAJ17163.1"/>
    </source>
</evidence>
<dbReference type="VEuPathDB" id="TriTrypDB:Tb927.11.20410"/>
<dbReference type="AlphaFoldDB" id="Q4FK89"/>
<proteinExistence type="predicted"/>
<dbReference type="CAZy" id="GT67">
    <property type="family name" value="Glycosyltransferase Family 67"/>
</dbReference>